<dbReference type="EMBL" id="CP143577">
    <property type="protein sequence ID" value="WVN21824.1"/>
    <property type="molecule type" value="Genomic_DNA"/>
</dbReference>
<dbReference type="AlphaFoldDB" id="A0AA43QYB0"/>
<organism evidence="3 5">
    <name type="scientific">Mycoplasmopsis arginini</name>
    <name type="common">Mycoplasma arginini</name>
    <dbReference type="NCBI Taxonomy" id="2094"/>
    <lineage>
        <taxon>Bacteria</taxon>
        <taxon>Bacillati</taxon>
        <taxon>Mycoplasmatota</taxon>
        <taxon>Mycoplasmoidales</taxon>
        <taxon>Metamycoplasmataceae</taxon>
        <taxon>Mycoplasmopsis</taxon>
    </lineage>
</organism>
<dbReference type="Gene3D" id="3.90.470.20">
    <property type="entry name" value="4'-phosphopantetheinyl transferase domain"/>
    <property type="match status" value="1"/>
</dbReference>
<dbReference type="SUPFAM" id="SSF56214">
    <property type="entry name" value="4'-phosphopantetheinyl transferase"/>
    <property type="match status" value="1"/>
</dbReference>
<evidence type="ECO:0000259" key="2">
    <source>
        <dbReference type="Pfam" id="PF01648"/>
    </source>
</evidence>
<sequence length="100" mass="11754">MISIDLTKIKRFRKISFQAIKRILHPAEIEDFLNLDKTKKTIFLATRWALKECIFKIDNSLFEFKNILIEKTTNGKYIFKDFQLSTTNEDGYVVAVAFKS</sequence>
<keyword evidence="1 3" id="KW-0808">Transferase</keyword>
<dbReference type="RefSeq" id="WP_060823363.1">
    <property type="nucleotide sequence ID" value="NZ_AP014657.1"/>
</dbReference>
<proteinExistence type="predicted"/>
<evidence type="ECO:0000313" key="5">
    <source>
        <dbReference type="Proteomes" id="UP001162175"/>
    </source>
</evidence>
<dbReference type="GO" id="GO:0008897">
    <property type="term" value="F:holo-[acyl-carrier-protein] synthase activity"/>
    <property type="evidence" value="ECO:0007669"/>
    <property type="project" value="InterPro"/>
</dbReference>
<keyword evidence="6" id="KW-1185">Reference proteome</keyword>
<accession>A0AA43QYB0</accession>
<dbReference type="InterPro" id="IPR008278">
    <property type="entry name" value="4-PPantetheinyl_Trfase_dom"/>
</dbReference>
<evidence type="ECO:0000313" key="4">
    <source>
        <dbReference type="EMBL" id="WVN21824.1"/>
    </source>
</evidence>
<dbReference type="InterPro" id="IPR037143">
    <property type="entry name" value="4-PPantetheinyl_Trfase_dom_sf"/>
</dbReference>
<gene>
    <name evidence="3" type="ORF">DCBHLPFO_00166</name>
    <name evidence="4" type="ORF">V2E25_02485</name>
</gene>
<dbReference type="Proteomes" id="UP001432074">
    <property type="component" value="Chromosome"/>
</dbReference>
<reference evidence="3" key="1">
    <citation type="submission" date="2022-11" db="EMBL/GenBank/DDBJ databases">
        <title>Draft genome of Mycoplasma arginini isolated from fly.</title>
        <authorList>
            <person name="Severgnini M."/>
            <person name="Gioia G."/>
            <person name="Cremonesi P."/>
            <person name="Moroni P."/>
            <person name="Addis M.F."/>
            <person name="Castiglioni B."/>
        </authorList>
    </citation>
    <scope>NUCLEOTIDE SEQUENCE</scope>
    <source>
        <strain evidence="3">QMP CG1-1632</strain>
    </source>
</reference>
<evidence type="ECO:0000313" key="3">
    <source>
        <dbReference type="EMBL" id="MDI3349531.1"/>
    </source>
</evidence>
<dbReference type="GeneID" id="80703430"/>
<dbReference type="Pfam" id="PF01648">
    <property type="entry name" value="ACPS"/>
    <property type="match status" value="1"/>
</dbReference>
<dbReference type="EMBL" id="JAPFAR010000042">
    <property type="protein sequence ID" value="MDI3349531.1"/>
    <property type="molecule type" value="Genomic_DNA"/>
</dbReference>
<reference evidence="4" key="2">
    <citation type="submission" date="2024-01" db="EMBL/GenBank/DDBJ databases">
        <title>Complete genome sequence of Mycoplasma arginini type strain G 230.</title>
        <authorList>
            <person name="Spergser J."/>
        </authorList>
    </citation>
    <scope>NUCLEOTIDE SEQUENCE</scope>
    <source>
        <strain evidence="4">NCTC 10129</strain>
    </source>
</reference>
<protein>
    <submittedName>
        <fullName evidence="3">4'-phosphopantetheinyl transferase superfamily protein</fullName>
    </submittedName>
</protein>
<dbReference type="Proteomes" id="UP001162175">
    <property type="component" value="Unassembled WGS sequence"/>
</dbReference>
<evidence type="ECO:0000256" key="1">
    <source>
        <dbReference type="ARBA" id="ARBA00022679"/>
    </source>
</evidence>
<dbReference type="GO" id="GO:0000287">
    <property type="term" value="F:magnesium ion binding"/>
    <property type="evidence" value="ECO:0007669"/>
    <property type="project" value="InterPro"/>
</dbReference>
<feature type="domain" description="4'-phosphopantetheinyl transferase" evidence="2">
    <location>
        <begin position="3"/>
        <end position="96"/>
    </location>
</feature>
<evidence type="ECO:0000313" key="6">
    <source>
        <dbReference type="Proteomes" id="UP001432074"/>
    </source>
</evidence>
<name>A0AA43QYB0_MYCAR</name>